<name>A0A832PMN9_9RHOB</name>
<sequence>MTNLPTFALSAAILGMTLALATSRQPSVAINIHPTSTAIANIGSREGSDQPTHPAPEAGGPGVVIDFVPVQPNRRHEARTKLPVNNVSEVTSYE</sequence>
<gene>
    <name evidence="3" type="ORF">GXX24_09415</name>
</gene>
<feature type="compositionally biased region" description="Polar residues" evidence="1">
    <location>
        <begin position="83"/>
        <end position="94"/>
    </location>
</feature>
<accession>A0A832PMN9</accession>
<evidence type="ECO:0000313" key="4">
    <source>
        <dbReference type="Proteomes" id="UP000580830"/>
    </source>
</evidence>
<evidence type="ECO:0000256" key="2">
    <source>
        <dbReference type="SAM" id="SignalP"/>
    </source>
</evidence>
<dbReference type="Proteomes" id="UP000580830">
    <property type="component" value="Unassembled WGS sequence"/>
</dbReference>
<dbReference type="RefSeq" id="WP_303730383.1">
    <property type="nucleotide sequence ID" value="NZ_DULP01000142.1"/>
</dbReference>
<reference evidence="3 4" key="1">
    <citation type="journal article" date="2020" name="Biotechnol. Biofuels">
        <title>New insights from the biogas microbiome by comprehensive genome-resolved metagenomics of nearly 1600 species originating from multiple anaerobic digesters.</title>
        <authorList>
            <person name="Campanaro S."/>
            <person name="Treu L."/>
            <person name="Rodriguez-R L.M."/>
            <person name="Kovalovszki A."/>
            <person name="Ziels R.M."/>
            <person name="Maus I."/>
            <person name="Zhu X."/>
            <person name="Kougias P.G."/>
            <person name="Basile A."/>
            <person name="Luo G."/>
            <person name="Schluter A."/>
            <person name="Konstantinidis K.T."/>
            <person name="Angelidaki I."/>
        </authorList>
    </citation>
    <scope>NUCLEOTIDE SEQUENCE [LARGE SCALE GENOMIC DNA]</scope>
    <source>
        <strain evidence="3">AS04akNAM_125</strain>
    </source>
</reference>
<comment type="caution">
    <text evidence="3">The sequence shown here is derived from an EMBL/GenBank/DDBJ whole genome shotgun (WGS) entry which is preliminary data.</text>
</comment>
<keyword evidence="2" id="KW-0732">Signal</keyword>
<feature type="signal peptide" evidence="2">
    <location>
        <begin position="1"/>
        <end position="21"/>
    </location>
</feature>
<feature type="chain" id="PRO_5032540872" evidence="2">
    <location>
        <begin position="22"/>
        <end position="94"/>
    </location>
</feature>
<dbReference type="AlphaFoldDB" id="A0A832PMN9"/>
<organism evidence="3 4">
    <name type="scientific">Paracoccus solventivorans</name>
    <dbReference type="NCBI Taxonomy" id="53463"/>
    <lineage>
        <taxon>Bacteria</taxon>
        <taxon>Pseudomonadati</taxon>
        <taxon>Pseudomonadota</taxon>
        <taxon>Alphaproteobacteria</taxon>
        <taxon>Rhodobacterales</taxon>
        <taxon>Paracoccaceae</taxon>
        <taxon>Paracoccus</taxon>
    </lineage>
</organism>
<evidence type="ECO:0000313" key="3">
    <source>
        <dbReference type="EMBL" id="HHW34339.1"/>
    </source>
</evidence>
<proteinExistence type="predicted"/>
<evidence type="ECO:0000256" key="1">
    <source>
        <dbReference type="SAM" id="MobiDB-lite"/>
    </source>
</evidence>
<feature type="region of interest" description="Disordered" evidence="1">
    <location>
        <begin position="42"/>
        <end position="94"/>
    </location>
</feature>
<protein>
    <submittedName>
        <fullName evidence="3">Uncharacterized protein</fullName>
    </submittedName>
</protein>
<dbReference type="EMBL" id="DULP01000142">
    <property type="protein sequence ID" value="HHW34339.1"/>
    <property type="molecule type" value="Genomic_DNA"/>
</dbReference>